<dbReference type="PROSITE" id="PS51462">
    <property type="entry name" value="NUDIX"/>
    <property type="match status" value="1"/>
</dbReference>
<dbReference type="InterPro" id="IPR000086">
    <property type="entry name" value="NUDIX_hydrolase_dom"/>
</dbReference>
<dbReference type="CDD" id="cd03424">
    <property type="entry name" value="NUDIX_ADPRase_Nudt5_UGPPase_Nudt14"/>
    <property type="match status" value="1"/>
</dbReference>
<protein>
    <submittedName>
        <fullName evidence="4">DNA mismatch repair protein MutT</fullName>
    </submittedName>
</protein>
<reference evidence="4 5" key="1">
    <citation type="submission" date="2017-11" db="EMBL/GenBank/DDBJ databases">
        <title>Genome sequencing of Fusobacterium periodonticum KCOM 1263.</title>
        <authorList>
            <person name="Kook J.-K."/>
            <person name="Park S.-N."/>
            <person name="Lim Y.K."/>
        </authorList>
    </citation>
    <scope>NUCLEOTIDE SEQUENCE [LARGE SCALE GENOMIC DNA]</scope>
    <source>
        <strain evidence="4 5">KCOM 1263</strain>
    </source>
</reference>
<dbReference type="PANTHER" id="PTHR11839">
    <property type="entry name" value="UDP/ADP-SUGAR PYROPHOSPHATASE"/>
    <property type="match status" value="1"/>
</dbReference>
<dbReference type="PANTHER" id="PTHR11839:SF18">
    <property type="entry name" value="NUDIX HYDROLASE DOMAIN-CONTAINING PROTEIN"/>
    <property type="match status" value="1"/>
</dbReference>
<feature type="domain" description="Nudix hydrolase" evidence="3">
    <location>
        <begin position="30"/>
        <end position="167"/>
    </location>
</feature>
<evidence type="ECO:0000313" key="5">
    <source>
        <dbReference type="Proteomes" id="UP000228552"/>
    </source>
</evidence>
<evidence type="ECO:0000259" key="3">
    <source>
        <dbReference type="PROSITE" id="PS51462"/>
    </source>
</evidence>
<comment type="cofactor">
    <cofactor evidence="1">
        <name>Mg(2+)</name>
        <dbReference type="ChEBI" id="CHEBI:18420"/>
    </cofactor>
</comment>
<evidence type="ECO:0000256" key="1">
    <source>
        <dbReference type="ARBA" id="ARBA00001946"/>
    </source>
</evidence>
<dbReference type="EMBL" id="CP024700">
    <property type="protein sequence ID" value="ATV61633.1"/>
    <property type="molecule type" value="Genomic_DNA"/>
</dbReference>
<dbReference type="GO" id="GO:0005829">
    <property type="term" value="C:cytosol"/>
    <property type="evidence" value="ECO:0007669"/>
    <property type="project" value="TreeGrafter"/>
</dbReference>
<name>A0AAD0ALL2_9FUSO</name>
<accession>A0AAD0ALL2</accession>
<keyword evidence="2" id="KW-0378">Hydrolase</keyword>
<evidence type="ECO:0000256" key="2">
    <source>
        <dbReference type="ARBA" id="ARBA00022801"/>
    </source>
</evidence>
<dbReference type="SUPFAM" id="SSF55811">
    <property type="entry name" value="Nudix"/>
    <property type="match status" value="1"/>
</dbReference>
<dbReference type="InterPro" id="IPR015797">
    <property type="entry name" value="NUDIX_hydrolase-like_dom_sf"/>
</dbReference>
<dbReference type="GO" id="GO:0019693">
    <property type="term" value="P:ribose phosphate metabolic process"/>
    <property type="evidence" value="ECO:0007669"/>
    <property type="project" value="TreeGrafter"/>
</dbReference>
<proteinExistence type="predicted"/>
<gene>
    <name evidence="4" type="ORF">CTM74_07265</name>
</gene>
<dbReference type="Pfam" id="PF00293">
    <property type="entry name" value="NUDIX"/>
    <property type="match status" value="1"/>
</dbReference>
<evidence type="ECO:0000313" key="4">
    <source>
        <dbReference type="EMBL" id="ATV61633.1"/>
    </source>
</evidence>
<dbReference type="Proteomes" id="UP000228552">
    <property type="component" value="Chromosome"/>
</dbReference>
<dbReference type="PROSITE" id="PS00893">
    <property type="entry name" value="NUDIX_BOX"/>
    <property type="match status" value="1"/>
</dbReference>
<dbReference type="GO" id="GO:0016787">
    <property type="term" value="F:hydrolase activity"/>
    <property type="evidence" value="ECO:0007669"/>
    <property type="project" value="UniProtKB-KW"/>
</dbReference>
<dbReference type="RefSeq" id="WP_099987593.1">
    <property type="nucleotide sequence ID" value="NZ_CP024700.1"/>
</dbReference>
<dbReference type="InterPro" id="IPR020084">
    <property type="entry name" value="NUDIX_hydrolase_CS"/>
</dbReference>
<dbReference type="Gene3D" id="3.90.79.10">
    <property type="entry name" value="Nucleoside Triphosphate Pyrophosphohydrolase"/>
    <property type="match status" value="1"/>
</dbReference>
<sequence length="171" mass="19876">MKLLDIPNLKFLKVGVDSDPLNNNNLEYLEKQNAIAALIVNHARDKVLFVNQYRPGVHNYIYEVPAGLIDEGEEPIHALEREVREETGYRREDYDIIYDSNTGFLVSPGYTTEKIFIYIIKLKSDDIVPLELDLDETENLYTRWIDIRDAGKLTLDMKTIFSLHIYANIIR</sequence>
<dbReference type="GO" id="GO:0006753">
    <property type="term" value="P:nucleoside phosphate metabolic process"/>
    <property type="evidence" value="ECO:0007669"/>
    <property type="project" value="TreeGrafter"/>
</dbReference>
<organism evidence="4 5">
    <name type="scientific">Fusobacterium pseudoperiodonticum</name>
    <dbReference type="NCBI Taxonomy" id="2663009"/>
    <lineage>
        <taxon>Bacteria</taxon>
        <taxon>Fusobacteriati</taxon>
        <taxon>Fusobacteriota</taxon>
        <taxon>Fusobacteriia</taxon>
        <taxon>Fusobacteriales</taxon>
        <taxon>Fusobacteriaceae</taxon>
        <taxon>Fusobacterium</taxon>
    </lineage>
</organism>
<keyword evidence="5" id="KW-1185">Reference proteome</keyword>
<dbReference type="AlphaFoldDB" id="A0AAD0ALL2"/>